<dbReference type="RefSeq" id="XP_026627507.1">
    <property type="nucleotide sequence ID" value="XM_026765856.1"/>
</dbReference>
<name>A0A3F3Q5U2_9EURO</name>
<sequence length="92" mass="9926">MCHIQRVSNSCGHVNDHVLLACHIAKAAADSNWNGEPFQPGLKSLTPKSIWDKISQIGFHASTQPYCTDGRIRSLASPGGFKCMVEGCGRAD</sequence>
<dbReference type="AlphaFoldDB" id="A0A3F3Q5U2"/>
<evidence type="ECO:0000313" key="1">
    <source>
        <dbReference type="EMBL" id="RDH34485.1"/>
    </source>
</evidence>
<protein>
    <submittedName>
        <fullName evidence="1">Uncharacterized protein</fullName>
    </submittedName>
</protein>
<keyword evidence="2" id="KW-1185">Reference proteome</keyword>
<proteinExistence type="predicted"/>
<reference evidence="1 2" key="1">
    <citation type="submission" date="2018-07" db="EMBL/GenBank/DDBJ databases">
        <title>The genomes of Aspergillus section Nigri reveals drivers in fungal speciation.</title>
        <authorList>
            <consortium name="DOE Joint Genome Institute"/>
            <person name="Vesth T.C."/>
            <person name="Nybo J."/>
            <person name="Theobald S."/>
            <person name="Brandl J."/>
            <person name="Frisvad J.C."/>
            <person name="Nielsen K.F."/>
            <person name="Lyhne E.K."/>
            <person name="Kogle M.E."/>
            <person name="Kuo A."/>
            <person name="Riley R."/>
            <person name="Clum A."/>
            <person name="Nolan M."/>
            <person name="Lipzen A."/>
            <person name="Salamov A."/>
            <person name="Henrissat B."/>
            <person name="Wiebenga A."/>
            <person name="De vries R.P."/>
            <person name="Grigoriev I.V."/>
            <person name="Mortensen U.H."/>
            <person name="Andersen M.R."/>
            <person name="Baker S.E."/>
        </authorList>
    </citation>
    <scope>NUCLEOTIDE SEQUENCE [LARGE SCALE GENOMIC DNA]</scope>
    <source>
        <strain evidence="1 2">CBS 139.54b</strain>
    </source>
</reference>
<accession>A0A3F3Q5U2</accession>
<gene>
    <name evidence="1" type="ORF">BDQ94DRAFT_141560</name>
</gene>
<dbReference type="GeneID" id="38134212"/>
<dbReference type="EMBL" id="KZ852043">
    <property type="protein sequence ID" value="RDH34485.1"/>
    <property type="molecule type" value="Genomic_DNA"/>
</dbReference>
<organism evidence="1 2">
    <name type="scientific">Aspergillus welwitschiae</name>
    <dbReference type="NCBI Taxonomy" id="1341132"/>
    <lineage>
        <taxon>Eukaryota</taxon>
        <taxon>Fungi</taxon>
        <taxon>Dikarya</taxon>
        <taxon>Ascomycota</taxon>
        <taxon>Pezizomycotina</taxon>
        <taxon>Eurotiomycetes</taxon>
        <taxon>Eurotiomycetidae</taxon>
        <taxon>Eurotiales</taxon>
        <taxon>Aspergillaceae</taxon>
        <taxon>Aspergillus</taxon>
        <taxon>Aspergillus subgen. Circumdati</taxon>
    </lineage>
</organism>
<dbReference type="Proteomes" id="UP000253729">
    <property type="component" value="Unassembled WGS sequence"/>
</dbReference>
<evidence type="ECO:0000313" key="2">
    <source>
        <dbReference type="Proteomes" id="UP000253729"/>
    </source>
</evidence>